<protein>
    <recommendedName>
        <fullName evidence="3">Threonine synthase</fullName>
    </recommendedName>
</protein>
<organism evidence="1 2">
    <name type="scientific">Maribacter litopenaei</name>
    <dbReference type="NCBI Taxonomy" id="2976127"/>
    <lineage>
        <taxon>Bacteria</taxon>
        <taxon>Pseudomonadati</taxon>
        <taxon>Bacteroidota</taxon>
        <taxon>Flavobacteriia</taxon>
        <taxon>Flavobacteriales</taxon>
        <taxon>Flavobacteriaceae</taxon>
        <taxon>Maribacter</taxon>
    </lineage>
</organism>
<name>A0ABY5YA24_9FLAO</name>
<dbReference type="InterPro" id="IPR036052">
    <property type="entry name" value="TrpB-like_PALP_sf"/>
</dbReference>
<dbReference type="EMBL" id="CP104205">
    <property type="protein sequence ID" value="UWX55686.1"/>
    <property type="molecule type" value="Genomic_DNA"/>
</dbReference>
<evidence type="ECO:0008006" key="3">
    <source>
        <dbReference type="Google" id="ProtNLM"/>
    </source>
</evidence>
<dbReference type="Proteomes" id="UP001059209">
    <property type="component" value="Chromosome"/>
</dbReference>
<evidence type="ECO:0000313" key="2">
    <source>
        <dbReference type="Proteomes" id="UP001059209"/>
    </source>
</evidence>
<evidence type="ECO:0000313" key="1">
    <source>
        <dbReference type="EMBL" id="UWX55686.1"/>
    </source>
</evidence>
<reference evidence="1" key="1">
    <citation type="submission" date="2022-09" db="EMBL/GenBank/DDBJ databases">
        <title>Maribacter litopenaei sp. nov., isolated from the intestinal tract of the Pacific White Shrimp, Litopenaeus vannamei.</title>
        <authorList>
            <person name="Kim S.Y."/>
            <person name="Hwang C.Y."/>
        </authorList>
    </citation>
    <scope>NUCLEOTIDE SEQUENCE</scope>
    <source>
        <strain evidence="1">HL-LV01</strain>
    </source>
</reference>
<dbReference type="Gene3D" id="3.40.50.1100">
    <property type="match status" value="1"/>
</dbReference>
<dbReference type="RefSeq" id="WP_260573804.1">
    <property type="nucleotide sequence ID" value="NZ_CP104205.1"/>
</dbReference>
<sequence>MDRLESYEDIISLEVGDTGPGRAKTLEREFDLRQLYIKYEGDNPTGTRRIE</sequence>
<gene>
    <name evidence="1" type="ORF">NYZ99_04370</name>
</gene>
<keyword evidence="2" id="KW-1185">Reference proteome</keyword>
<proteinExistence type="predicted"/>
<accession>A0ABY5YA24</accession>